<evidence type="ECO:0000313" key="2">
    <source>
        <dbReference type="EMBL" id="OGY52961.1"/>
    </source>
</evidence>
<gene>
    <name evidence="2" type="ORF">A3A02_04450</name>
</gene>
<proteinExistence type="predicted"/>
<dbReference type="PANTHER" id="PTHR39966">
    <property type="entry name" value="BLL2471 PROTEIN-RELATED"/>
    <property type="match status" value="1"/>
</dbReference>
<dbReference type="EMBL" id="MHIM01000009">
    <property type="protein sequence ID" value="OGY52961.1"/>
    <property type="molecule type" value="Genomic_DNA"/>
</dbReference>
<dbReference type="PANTHER" id="PTHR39966:SF1">
    <property type="entry name" value="HEMERYTHRIN-LIKE DOMAIN-CONTAINING PROTEIN"/>
    <property type="match status" value="1"/>
</dbReference>
<feature type="domain" description="Hemerythrin-like" evidence="1">
    <location>
        <begin position="5"/>
        <end position="134"/>
    </location>
</feature>
<comment type="caution">
    <text evidence="2">The sequence shown here is derived from an EMBL/GenBank/DDBJ whole genome shotgun (WGS) entry which is preliminary data.</text>
</comment>
<name>A0A1G1YL06_9BACT</name>
<evidence type="ECO:0000259" key="1">
    <source>
        <dbReference type="Pfam" id="PF01814"/>
    </source>
</evidence>
<accession>A0A1G1YL06</accession>
<dbReference type="AlphaFoldDB" id="A0A1G1YL06"/>
<reference evidence="2 3" key="1">
    <citation type="journal article" date="2016" name="Nat. Commun.">
        <title>Thousands of microbial genomes shed light on interconnected biogeochemical processes in an aquifer system.</title>
        <authorList>
            <person name="Anantharaman K."/>
            <person name="Brown C.T."/>
            <person name="Hug L.A."/>
            <person name="Sharon I."/>
            <person name="Castelle C.J."/>
            <person name="Probst A.J."/>
            <person name="Thomas B.C."/>
            <person name="Singh A."/>
            <person name="Wilkins M.J."/>
            <person name="Karaoz U."/>
            <person name="Brodie E.L."/>
            <person name="Williams K.H."/>
            <person name="Hubbard S.S."/>
            <person name="Banfield J.F."/>
        </authorList>
    </citation>
    <scope>NUCLEOTIDE SEQUENCE [LARGE SCALE GENOMIC DNA]</scope>
</reference>
<dbReference type="Pfam" id="PF01814">
    <property type="entry name" value="Hemerythrin"/>
    <property type="match status" value="1"/>
</dbReference>
<dbReference type="GO" id="GO:0005886">
    <property type="term" value="C:plasma membrane"/>
    <property type="evidence" value="ECO:0007669"/>
    <property type="project" value="TreeGrafter"/>
</dbReference>
<dbReference type="Proteomes" id="UP000177376">
    <property type="component" value="Unassembled WGS sequence"/>
</dbReference>
<evidence type="ECO:0000313" key="3">
    <source>
        <dbReference type="Proteomes" id="UP000177376"/>
    </source>
</evidence>
<dbReference type="Gene3D" id="1.20.120.520">
    <property type="entry name" value="nmb1532 protein domain like"/>
    <property type="match status" value="1"/>
</dbReference>
<sequence>MSKLTQVLTDEHQNILKVISAIKKECQAIESGQSIDNDFFTTAIDFIRNYADKFHHAKEEDILFKAMCDDSVTLHCNPIDQMLHEHDLGRDFVKNLEIGLEENNRDKVLANARGYAYLLEDHIFKEDNILYPLASDVLSPAIQNQLANEFLTAEKEKFQSGAKEKYLSVVRSFETRGL</sequence>
<protein>
    <recommendedName>
        <fullName evidence="1">Hemerythrin-like domain-containing protein</fullName>
    </recommendedName>
</protein>
<organism evidence="2 3">
    <name type="scientific">Candidatus Buchananbacteria bacterium RIFCSPLOWO2_01_FULL_39_33</name>
    <dbReference type="NCBI Taxonomy" id="1797543"/>
    <lineage>
        <taxon>Bacteria</taxon>
        <taxon>Candidatus Buchananiibacteriota</taxon>
    </lineage>
</organism>
<dbReference type="InterPro" id="IPR012312">
    <property type="entry name" value="Hemerythrin-like"/>
</dbReference>